<gene>
    <name evidence="1" type="ORF">L6452_09163</name>
</gene>
<dbReference type="EMBL" id="CM042049">
    <property type="protein sequence ID" value="KAI3746724.1"/>
    <property type="molecule type" value="Genomic_DNA"/>
</dbReference>
<proteinExistence type="predicted"/>
<accession>A0ACB9DJ81</accession>
<dbReference type="Proteomes" id="UP001055879">
    <property type="component" value="Linkage Group LG03"/>
</dbReference>
<comment type="caution">
    <text evidence="1">The sequence shown here is derived from an EMBL/GenBank/DDBJ whole genome shotgun (WGS) entry which is preliminary data.</text>
</comment>
<protein>
    <submittedName>
        <fullName evidence="1">Uncharacterized protein</fullName>
    </submittedName>
</protein>
<keyword evidence="2" id="KW-1185">Reference proteome</keyword>
<reference evidence="1 2" key="2">
    <citation type="journal article" date="2022" name="Mol. Ecol. Resour.">
        <title>The genomes of chicory, endive, great burdock and yacon provide insights into Asteraceae paleo-polyploidization history and plant inulin production.</title>
        <authorList>
            <person name="Fan W."/>
            <person name="Wang S."/>
            <person name="Wang H."/>
            <person name="Wang A."/>
            <person name="Jiang F."/>
            <person name="Liu H."/>
            <person name="Zhao H."/>
            <person name="Xu D."/>
            <person name="Zhang Y."/>
        </authorList>
    </citation>
    <scope>NUCLEOTIDE SEQUENCE [LARGE SCALE GENOMIC DNA]</scope>
    <source>
        <strain evidence="2">cv. Niubang</strain>
    </source>
</reference>
<sequence length="107" mass="12680">MHVLYYKEIRFSYLYKCFLLWGLSCRVAFGLLVCDEIRICCYRLTLLGVRKVLFCYAQWDQFWHYLLATSMKQPIRFTGIGAMYLCFTVWGASWKNAAEIVIHLSTL</sequence>
<name>A0ACB9DJ81_ARCLA</name>
<organism evidence="1 2">
    <name type="scientific">Arctium lappa</name>
    <name type="common">Greater burdock</name>
    <name type="synonym">Lappa major</name>
    <dbReference type="NCBI Taxonomy" id="4217"/>
    <lineage>
        <taxon>Eukaryota</taxon>
        <taxon>Viridiplantae</taxon>
        <taxon>Streptophyta</taxon>
        <taxon>Embryophyta</taxon>
        <taxon>Tracheophyta</taxon>
        <taxon>Spermatophyta</taxon>
        <taxon>Magnoliopsida</taxon>
        <taxon>eudicotyledons</taxon>
        <taxon>Gunneridae</taxon>
        <taxon>Pentapetalae</taxon>
        <taxon>asterids</taxon>
        <taxon>campanulids</taxon>
        <taxon>Asterales</taxon>
        <taxon>Asteraceae</taxon>
        <taxon>Carduoideae</taxon>
        <taxon>Cardueae</taxon>
        <taxon>Arctiinae</taxon>
        <taxon>Arctium</taxon>
    </lineage>
</organism>
<evidence type="ECO:0000313" key="1">
    <source>
        <dbReference type="EMBL" id="KAI3746724.1"/>
    </source>
</evidence>
<reference evidence="2" key="1">
    <citation type="journal article" date="2022" name="Mol. Ecol. Resour.">
        <title>The genomes of chicory, endive, great burdock and yacon provide insights into Asteraceae palaeo-polyploidization history and plant inulin production.</title>
        <authorList>
            <person name="Fan W."/>
            <person name="Wang S."/>
            <person name="Wang H."/>
            <person name="Wang A."/>
            <person name="Jiang F."/>
            <person name="Liu H."/>
            <person name="Zhao H."/>
            <person name="Xu D."/>
            <person name="Zhang Y."/>
        </authorList>
    </citation>
    <scope>NUCLEOTIDE SEQUENCE [LARGE SCALE GENOMIC DNA]</scope>
    <source>
        <strain evidence="2">cv. Niubang</strain>
    </source>
</reference>
<evidence type="ECO:0000313" key="2">
    <source>
        <dbReference type="Proteomes" id="UP001055879"/>
    </source>
</evidence>